<reference evidence="3" key="1">
    <citation type="submission" date="2020-08" db="EMBL/GenBank/DDBJ databases">
        <title>Winogradskyella ouciana sp. nov., isolated from the hadal seawater of the Mariana Trench.</title>
        <authorList>
            <person name="He X."/>
        </authorList>
    </citation>
    <scope>NUCLEOTIDE SEQUENCE [LARGE SCALE GENOMIC DNA]</scope>
    <source>
        <strain evidence="3">KCTC 52348</strain>
    </source>
</reference>
<dbReference type="InterPro" id="IPR012340">
    <property type="entry name" value="NA-bd_OB-fold"/>
</dbReference>
<keyword evidence="4" id="KW-1185">Reference proteome</keyword>
<organism evidence="3 4">
    <name type="scientific">Winogradskyella flava</name>
    <dbReference type="NCBI Taxonomy" id="1884876"/>
    <lineage>
        <taxon>Bacteria</taxon>
        <taxon>Pseudomonadati</taxon>
        <taxon>Bacteroidota</taxon>
        <taxon>Flavobacteriia</taxon>
        <taxon>Flavobacteriales</taxon>
        <taxon>Flavobacteriaceae</taxon>
        <taxon>Winogradskyella</taxon>
    </lineage>
</organism>
<feature type="transmembrane region" description="Helical" evidence="2">
    <location>
        <begin position="65"/>
        <end position="84"/>
    </location>
</feature>
<dbReference type="AlphaFoldDB" id="A0A842IL29"/>
<keyword evidence="2" id="KW-0472">Membrane</keyword>
<gene>
    <name evidence="3" type="ORF">H7F21_01020</name>
</gene>
<feature type="transmembrane region" description="Helical" evidence="2">
    <location>
        <begin position="90"/>
        <end position="111"/>
    </location>
</feature>
<dbReference type="RefSeq" id="WP_185787381.1">
    <property type="nucleotide sequence ID" value="NZ_JACLCP010000001.1"/>
</dbReference>
<feature type="transmembrane region" description="Helical" evidence="2">
    <location>
        <begin position="14"/>
        <end position="34"/>
    </location>
</feature>
<evidence type="ECO:0000256" key="1">
    <source>
        <dbReference type="SAM" id="MobiDB-lite"/>
    </source>
</evidence>
<proteinExistence type="predicted"/>
<name>A0A842IL29_9FLAO</name>
<keyword evidence="2" id="KW-0812">Transmembrane</keyword>
<feature type="region of interest" description="Disordered" evidence="1">
    <location>
        <begin position="194"/>
        <end position="214"/>
    </location>
</feature>
<protein>
    <recommendedName>
        <fullName evidence="5">NfeD-like C-terminal domain-containing protein</fullName>
    </recommendedName>
</protein>
<accession>A0A842IL29</accession>
<evidence type="ECO:0008006" key="5">
    <source>
        <dbReference type="Google" id="ProtNLM"/>
    </source>
</evidence>
<sequence length="214" mass="23208">MAEWFSNLEFLSKIYWAIALVGSLVFIIVMLMAFAGGDADDIGDVDGDFDGDVGAGFQFISFKNLVGFFTIFGWSGIACIDAGLSKPLTIIISVVCGLLMMLIMATLFYFIHKLSDSGTLNYKNALDAVGEVYLTIGPDRSRMGKVSVNVQGTVRELDALTDAMTELKSGTIIKVVDVTSNGILIVDHTRKPIEPNQSQNKQLDKGGKHLLSNE</sequence>
<keyword evidence="2" id="KW-1133">Transmembrane helix</keyword>
<dbReference type="EMBL" id="JACLCP010000001">
    <property type="protein sequence ID" value="MBC2843660.1"/>
    <property type="molecule type" value="Genomic_DNA"/>
</dbReference>
<comment type="caution">
    <text evidence="3">The sequence shown here is derived from an EMBL/GenBank/DDBJ whole genome shotgun (WGS) entry which is preliminary data.</text>
</comment>
<evidence type="ECO:0000313" key="3">
    <source>
        <dbReference type="EMBL" id="MBC2843660.1"/>
    </source>
</evidence>
<evidence type="ECO:0000256" key="2">
    <source>
        <dbReference type="SAM" id="Phobius"/>
    </source>
</evidence>
<evidence type="ECO:0000313" key="4">
    <source>
        <dbReference type="Proteomes" id="UP000533900"/>
    </source>
</evidence>
<dbReference type="Proteomes" id="UP000533900">
    <property type="component" value="Unassembled WGS sequence"/>
</dbReference>
<dbReference type="Gene3D" id="2.40.50.140">
    <property type="entry name" value="Nucleic acid-binding proteins"/>
    <property type="match status" value="1"/>
</dbReference>